<organism evidence="1 2">
    <name type="scientific">Haliscomenobacter hydrossis (strain ATCC 27775 / DSM 1100 / LMG 10767 / O)</name>
    <dbReference type="NCBI Taxonomy" id="760192"/>
    <lineage>
        <taxon>Bacteria</taxon>
        <taxon>Pseudomonadati</taxon>
        <taxon>Bacteroidota</taxon>
        <taxon>Saprospiria</taxon>
        <taxon>Saprospirales</taxon>
        <taxon>Haliscomenobacteraceae</taxon>
        <taxon>Haliscomenobacter</taxon>
    </lineage>
</organism>
<dbReference type="RefSeq" id="WP_013767360.1">
    <property type="nucleotide sequence ID" value="NC_015510.1"/>
</dbReference>
<accession>F4L193</accession>
<name>F4L193_HALH1</name>
<dbReference type="KEGG" id="hhy:Halhy_4997"/>
<reference evidence="1 2" key="1">
    <citation type="journal article" date="2011" name="Stand. Genomic Sci.">
        <title>Complete genome sequence of Haliscomenobacter hydrossis type strain (O).</title>
        <authorList>
            <consortium name="US DOE Joint Genome Institute (JGI-PGF)"/>
            <person name="Daligault H."/>
            <person name="Lapidus A."/>
            <person name="Zeytun A."/>
            <person name="Nolan M."/>
            <person name="Lucas S."/>
            <person name="Del Rio T.G."/>
            <person name="Tice H."/>
            <person name="Cheng J.F."/>
            <person name="Tapia R."/>
            <person name="Han C."/>
            <person name="Goodwin L."/>
            <person name="Pitluck S."/>
            <person name="Liolios K."/>
            <person name="Pagani I."/>
            <person name="Ivanova N."/>
            <person name="Huntemann M."/>
            <person name="Mavromatis K."/>
            <person name="Mikhailova N."/>
            <person name="Pati A."/>
            <person name="Chen A."/>
            <person name="Palaniappan K."/>
            <person name="Land M."/>
            <person name="Hauser L."/>
            <person name="Brambilla E.M."/>
            <person name="Rohde M."/>
            <person name="Verbarg S."/>
            <person name="Goker M."/>
            <person name="Bristow J."/>
            <person name="Eisen J.A."/>
            <person name="Markowitz V."/>
            <person name="Hugenholtz P."/>
            <person name="Kyrpides N.C."/>
            <person name="Klenk H.P."/>
            <person name="Woyke T."/>
        </authorList>
    </citation>
    <scope>NUCLEOTIDE SEQUENCE [LARGE SCALE GENOMIC DNA]</scope>
    <source>
        <strain evidence="2">ATCC 27775 / DSM 1100 / LMG 10767 / O</strain>
    </source>
</reference>
<protein>
    <submittedName>
        <fullName evidence="1">Uncharacterized protein</fullName>
    </submittedName>
</protein>
<reference key="2">
    <citation type="submission" date="2011-04" db="EMBL/GenBank/DDBJ databases">
        <title>Complete sequence of chromosome of Haliscomenobacter hydrossis DSM 1100.</title>
        <authorList>
            <consortium name="US DOE Joint Genome Institute (JGI-PGF)"/>
            <person name="Lucas S."/>
            <person name="Han J."/>
            <person name="Lapidus A."/>
            <person name="Bruce D."/>
            <person name="Goodwin L."/>
            <person name="Pitluck S."/>
            <person name="Peters L."/>
            <person name="Kyrpides N."/>
            <person name="Mavromatis K."/>
            <person name="Ivanova N."/>
            <person name="Ovchinnikova G."/>
            <person name="Pagani I."/>
            <person name="Daligault H."/>
            <person name="Detter J.C."/>
            <person name="Han C."/>
            <person name="Land M."/>
            <person name="Hauser L."/>
            <person name="Markowitz V."/>
            <person name="Cheng J.-F."/>
            <person name="Hugenholtz P."/>
            <person name="Woyke T."/>
            <person name="Wu D."/>
            <person name="Verbarg S."/>
            <person name="Frueling A."/>
            <person name="Brambilla E."/>
            <person name="Klenk H.-P."/>
            <person name="Eisen J.A."/>
        </authorList>
    </citation>
    <scope>NUCLEOTIDE SEQUENCE</scope>
    <source>
        <strain>DSM 1100</strain>
    </source>
</reference>
<dbReference type="HOGENOM" id="CLU_044325_0_0_10"/>
<dbReference type="STRING" id="760192.Halhy_4997"/>
<evidence type="ECO:0000313" key="2">
    <source>
        <dbReference type="Proteomes" id="UP000008461"/>
    </source>
</evidence>
<dbReference type="OrthoDB" id="1490979at2"/>
<sequence>MSKNKLISNLEKLSRKEMTRFKEFIFSPYLNKHEEVRRLVAYISEVYPRLDEKKCSKEHLFKSVFDRGKYNEKLLAPVLTYTQRLLEQFWAYEEFKEDHYFQRYIYLRQLRTQQAFGSYERLFQELHENHKPSPCLGADQALMRYMLAGEGERYWSQYNKSNFENYFQRRQEELDVFYLTEKLKDACEALFRQEVRRDEWAPRLAEAVLQEIEQNLDSYRRVPSIITHYMVYRMLSGNDPTYFQEALEVFRVHEGNFTKAEVSELYNQFKNYCLIRINQGDQAFLDKLFELYQYQLDRGLLLEEGVLSEWNYKNIVAAGIRLRQFDWVRKFIEDYKDSLTPEFKDNAYRFNLASYHLAMEEHHEAMLLLREVEYSDLRYNLGAKTMLLQSYYELQEYEPLFSLTESFRQLLMRDKTMSENFRKGYYNLFRFTRKAAYLRSRLEYLTAEKAMQELERLKSSLTKTSEVFSRAWFESKLTALAKEI</sequence>
<dbReference type="Proteomes" id="UP000008461">
    <property type="component" value="Chromosome"/>
</dbReference>
<keyword evidence="2" id="KW-1185">Reference proteome</keyword>
<gene>
    <name evidence="1" type="ordered locus">Halhy_4997</name>
</gene>
<proteinExistence type="predicted"/>
<dbReference type="AlphaFoldDB" id="F4L193"/>
<dbReference type="EMBL" id="CP002691">
    <property type="protein sequence ID" value="AEE52825.1"/>
    <property type="molecule type" value="Genomic_DNA"/>
</dbReference>
<evidence type="ECO:0000313" key="1">
    <source>
        <dbReference type="EMBL" id="AEE52825.1"/>
    </source>
</evidence>